<organism evidence="1 2">
    <name type="scientific">Ditylenchus destructor</name>
    <dbReference type="NCBI Taxonomy" id="166010"/>
    <lineage>
        <taxon>Eukaryota</taxon>
        <taxon>Metazoa</taxon>
        <taxon>Ecdysozoa</taxon>
        <taxon>Nematoda</taxon>
        <taxon>Chromadorea</taxon>
        <taxon>Rhabditida</taxon>
        <taxon>Tylenchina</taxon>
        <taxon>Tylenchomorpha</taxon>
        <taxon>Sphaerularioidea</taxon>
        <taxon>Anguinidae</taxon>
        <taxon>Anguininae</taxon>
        <taxon>Ditylenchus</taxon>
    </lineage>
</organism>
<protein>
    <submittedName>
        <fullName evidence="1">Uncharacterized protein</fullName>
    </submittedName>
</protein>
<evidence type="ECO:0000313" key="1">
    <source>
        <dbReference type="EMBL" id="KAI1727865.1"/>
    </source>
</evidence>
<accession>A0AAD4RCZ6</accession>
<keyword evidence="2" id="KW-1185">Reference proteome</keyword>
<dbReference type="AlphaFoldDB" id="A0AAD4RCZ6"/>
<name>A0AAD4RCZ6_9BILA</name>
<dbReference type="Proteomes" id="UP001201812">
    <property type="component" value="Unassembled WGS sequence"/>
</dbReference>
<dbReference type="InterPro" id="IPR045864">
    <property type="entry name" value="aa-tRNA-synth_II/BPL/LPL"/>
</dbReference>
<comment type="caution">
    <text evidence="1">The sequence shown here is derived from an EMBL/GenBank/DDBJ whole genome shotgun (WGS) entry which is preliminary data.</text>
</comment>
<evidence type="ECO:0000313" key="2">
    <source>
        <dbReference type="Proteomes" id="UP001201812"/>
    </source>
</evidence>
<sequence length="363" mass="40828">MRHLAARFVKTAGQVVHVVDPYLDLRIIFRDAERLNRNIASRGLNIDLQKTAEEYSNWWNAFKTLSLNENTDIRRDLRNKLLTRENGLLDALRLPNSLLPDFPFDSDLFANSSKASQQIFNQEFDCSTLRLSLTNRLNDFALSSLDPPVLPLAQPYMVRPAVVEACNMDCEDFPIVNDGPNNPKLILTGISLPSTVACFLSHCLTNSKERRLPLSFSSFGTSYFKNKGASISDNENPFIQRHVYTIVCVTPIDEQNCIKDWASQVQAFLTEFFKSIGANVECSQVTAPNLLLCEGSAISFKALKPDGDCQIMPELARISNLGDYVSRRANIKIENKANTDFAQMFYLQVDISNIVNLLTNTKS</sequence>
<reference evidence="1" key="1">
    <citation type="submission" date="2022-01" db="EMBL/GenBank/DDBJ databases">
        <title>Genome Sequence Resource for Two Populations of Ditylenchus destructor, the Migratory Endoparasitic Phytonematode.</title>
        <authorList>
            <person name="Zhang H."/>
            <person name="Lin R."/>
            <person name="Xie B."/>
        </authorList>
    </citation>
    <scope>NUCLEOTIDE SEQUENCE</scope>
    <source>
        <strain evidence="1">BazhouSP</strain>
    </source>
</reference>
<dbReference type="Gene3D" id="3.30.930.10">
    <property type="entry name" value="Bira Bifunctional Protein, Domain 2"/>
    <property type="match status" value="1"/>
</dbReference>
<proteinExistence type="predicted"/>
<gene>
    <name evidence="1" type="ORF">DdX_00003</name>
</gene>
<dbReference type="EMBL" id="JAKKPZ010000001">
    <property type="protein sequence ID" value="KAI1727865.1"/>
    <property type="molecule type" value="Genomic_DNA"/>
</dbReference>